<dbReference type="EC" id="2.7.7.61" evidence="1"/>
<dbReference type="AlphaFoldDB" id="A0A1H3LD95"/>
<dbReference type="GO" id="GO:0050519">
    <property type="term" value="F:holo-citrate lyase synthase activity"/>
    <property type="evidence" value="ECO:0007669"/>
    <property type="project" value="UniProtKB-EC"/>
</dbReference>
<reference evidence="5 6" key="1">
    <citation type="submission" date="2016-10" db="EMBL/GenBank/DDBJ databases">
        <authorList>
            <person name="de Groot N.N."/>
        </authorList>
    </citation>
    <scope>NUCLEOTIDE SEQUENCE [LARGE SCALE GENOMIC DNA]</scope>
    <source>
        <strain evidence="5 6">DSM 21650</strain>
    </source>
</reference>
<sequence length="162" mass="18412">MINNILQDREKRYCEILSLIIKYSMPVVCGKINYPGDNKNTIEAQSAFRILQQLLRERFTENSKHIQVLSGHDGSSILIATNFKSLEAKKIAVSLEANHSLGRIFDIDVYETDGSPISRESLGIESRRCIICSDDARICMRTGCHSLQEVVDRVNQLIHYNI</sequence>
<evidence type="ECO:0000256" key="4">
    <source>
        <dbReference type="ARBA" id="ARBA00048574"/>
    </source>
</evidence>
<evidence type="ECO:0000256" key="3">
    <source>
        <dbReference type="ARBA" id="ARBA00022695"/>
    </source>
</evidence>
<dbReference type="Proteomes" id="UP000198625">
    <property type="component" value="Unassembled WGS sequence"/>
</dbReference>
<keyword evidence="2" id="KW-0808">Transferase</keyword>
<keyword evidence="6" id="KW-1185">Reference proteome</keyword>
<dbReference type="OrthoDB" id="3196716at2"/>
<dbReference type="Pfam" id="PF03802">
    <property type="entry name" value="CitX"/>
    <property type="match status" value="1"/>
</dbReference>
<protein>
    <recommendedName>
        <fullName evidence="1">citrate lyase holo-[acyl-carrier protein] synthase</fullName>
        <ecNumber evidence="1">2.7.7.61</ecNumber>
    </recommendedName>
</protein>
<dbReference type="InterPro" id="IPR005551">
    <property type="entry name" value="CitX"/>
</dbReference>
<dbReference type="GO" id="GO:0051191">
    <property type="term" value="P:prosthetic group biosynthetic process"/>
    <property type="evidence" value="ECO:0007669"/>
    <property type="project" value="InterPro"/>
</dbReference>
<name>A0A1H3LD95_9FIRM</name>
<evidence type="ECO:0000313" key="5">
    <source>
        <dbReference type="EMBL" id="SDY61845.1"/>
    </source>
</evidence>
<dbReference type="STRING" id="415015.SAMN05660462_00472"/>
<accession>A0A1H3LD95</accession>
<comment type="catalytic activity">
    <reaction evidence="4">
        <text>apo-[citrate lyase ACP] + 2'-(5''-triphospho-alpha-D-ribosyl)-3'-dephospho-CoA = holo-[citrate lyase ACP] + diphosphate</text>
        <dbReference type="Rhea" id="RHEA:16333"/>
        <dbReference type="Rhea" id="RHEA-COMP:10157"/>
        <dbReference type="Rhea" id="RHEA-COMP:10158"/>
        <dbReference type="ChEBI" id="CHEBI:29999"/>
        <dbReference type="ChEBI" id="CHEBI:33019"/>
        <dbReference type="ChEBI" id="CHEBI:61378"/>
        <dbReference type="ChEBI" id="CHEBI:82683"/>
        <dbReference type="EC" id="2.7.7.61"/>
    </reaction>
</comment>
<evidence type="ECO:0000256" key="1">
    <source>
        <dbReference type="ARBA" id="ARBA00012524"/>
    </source>
</evidence>
<proteinExistence type="predicted"/>
<keyword evidence="3" id="KW-0548">Nucleotidyltransferase</keyword>
<dbReference type="RefSeq" id="WP_091726682.1">
    <property type="nucleotide sequence ID" value="NZ_FNQE01000003.1"/>
</dbReference>
<gene>
    <name evidence="5" type="ORF">SAMN05660462_00472</name>
</gene>
<dbReference type="EMBL" id="FNQE01000003">
    <property type="protein sequence ID" value="SDY61845.1"/>
    <property type="molecule type" value="Genomic_DNA"/>
</dbReference>
<dbReference type="NCBIfam" id="TIGR03124">
    <property type="entry name" value="citrate_citX"/>
    <property type="match status" value="1"/>
</dbReference>
<evidence type="ECO:0000256" key="2">
    <source>
        <dbReference type="ARBA" id="ARBA00022679"/>
    </source>
</evidence>
<organism evidence="5 6">
    <name type="scientific">Proteiniborus ethanoligenes</name>
    <dbReference type="NCBI Taxonomy" id="415015"/>
    <lineage>
        <taxon>Bacteria</taxon>
        <taxon>Bacillati</taxon>
        <taxon>Bacillota</taxon>
        <taxon>Clostridia</taxon>
        <taxon>Eubacteriales</taxon>
        <taxon>Proteiniborus</taxon>
    </lineage>
</organism>
<evidence type="ECO:0000313" key="6">
    <source>
        <dbReference type="Proteomes" id="UP000198625"/>
    </source>
</evidence>